<evidence type="ECO:0000256" key="5">
    <source>
        <dbReference type="ARBA" id="ARBA00023004"/>
    </source>
</evidence>
<proteinExistence type="predicted"/>
<evidence type="ECO:0000313" key="8">
    <source>
        <dbReference type="EMBL" id="SDP71307.1"/>
    </source>
</evidence>
<dbReference type="STRING" id="930152.SAMN05216565_105257"/>
<dbReference type="PANTHER" id="PTHR11228">
    <property type="entry name" value="RADICAL SAM DOMAIN PROTEIN"/>
    <property type="match status" value="1"/>
</dbReference>
<dbReference type="Pfam" id="PF04055">
    <property type="entry name" value="Radical_SAM"/>
    <property type="match status" value="1"/>
</dbReference>
<name>A0A1H0UYR2_9BACI</name>
<evidence type="ECO:0000256" key="1">
    <source>
        <dbReference type="ARBA" id="ARBA00001966"/>
    </source>
</evidence>
<dbReference type="CDD" id="cd21123">
    <property type="entry name" value="SPASM_MftC-like"/>
    <property type="match status" value="1"/>
</dbReference>
<dbReference type="SFLD" id="SFLDG01386">
    <property type="entry name" value="main_SPASM_domain-containing"/>
    <property type="match status" value="1"/>
</dbReference>
<evidence type="ECO:0000256" key="4">
    <source>
        <dbReference type="ARBA" id="ARBA00022723"/>
    </source>
</evidence>
<keyword evidence="5" id="KW-0408">Iron</keyword>
<keyword evidence="2" id="KW-0004">4Fe-4S</keyword>
<dbReference type="InterPro" id="IPR017200">
    <property type="entry name" value="PqqE-like"/>
</dbReference>
<gene>
    <name evidence="8" type="ORF">SAMN05216565_105257</name>
</gene>
<dbReference type="SFLD" id="SFLDG01067">
    <property type="entry name" value="SPASM/twitch_domain_containing"/>
    <property type="match status" value="1"/>
</dbReference>
<dbReference type="Pfam" id="PF13186">
    <property type="entry name" value="SPASM"/>
    <property type="match status" value="1"/>
</dbReference>
<dbReference type="PROSITE" id="PS51918">
    <property type="entry name" value="RADICAL_SAM"/>
    <property type="match status" value="1"/>
</dbReference>
<dbReference type="InterPro" id="IPR013785">
    <property type="entry name" value="Aldolase_TIM"/>
</dbReference>
<dbReference type="RefSeq" id="WP_090854726.1">
    <property type="nucleotide sequence ID" value="NZ_FNJU01000005.1"/>
</dbReference>
<evidence type="ECO:0000256" key="3">
    <source>
        <dbReference type="ARBA" id="ARBA00022691"/>
    </source>
</evidence>
<keyword evidence="4" id="KW-0479">Metal-binding</keyword>
<dbReference type="SUPFAM" id="SSF102114">
    <property type="entry name" value="Radical SAM enzymes"/>
    <property type="match status" value="1"/>
</dbReference>
<accession>A0A1H0UYR2</accession>
<dbReference type="GO" id="GO:0046872">
    <property type="term" value="F:metal ion binding"/>
    <property type="evidence" value="ECO:0007669"/>
    <property type="project" value="UniProtKB-KW"/>
</dbReference>
<dbReference type="InterPro" id="IPR058240">
    <property type="entry name" value="rSAM_sf"/>
</dbReference>
<keyword evidence="9" id="KW-1185">Reference proteome</keyword>
<dbReference type="Gene3D" id="3.20.20.70">
    <property type="entry name" value="Aldolase class I"/>
    <property type="match status" value="1"/>
</dbReference>
<evidence type="ECO:0000313" key="9">
    <source>
        <dbReference type="Proteomes" id="UP000199159"/>
    </source>
</evidence>
<dbReference type="SFLD" id="SFLDS00029">
    <property type="entry name" value="Radical_SAM"/>
    <property type="match status" value="1"/>
</dbReference>
<dbReference type="CDD" id="cd01335">
    <property type="entry name" value="Radical_SAM"/>
    <property type="match status" value="1"/>
</dbReference>
<comment type="cofactor">
    <cofactor evidence="1">
        <name>[4Fe-4S] cluster</name>
        <dbReference type="ChEBI" id="CHEBI:49883"/>
    </cofactor>
</comment>
<dbReference type="GO" id="GO:0003824">
    <property type="term" value="F:catalytic activity"/>
    <property type="evidence" value="ECO:0007669"/>
    <property type="project" value="InterPro"/>
</dbReference>
<dbReference type="OrthoDB" id="9782387at2"/>
<reference evidence="9" key="1">
    <citation type="submission" date="2016-10" db="EMBL/GenBank/DDBJ databases">
        <authorList>
            <person name="Varghese N."/>
            <person name="Submissions S."/>
        </authorList>
    </citation>
    <scope>NUCLEOTIDE SEQUENCE [LARGE SCALE GENOMIC DNA]</scope>
    <source>
        <strain evidence="9">IBRC-M10078</strain>
    </source>
</reference>
<keyword evidence="3" id="KW-0949">S-adenosyl-L-methionine</keyword>
<dbReference type="Proteomes" id="UP000199159">
    <property type="component" value="Unassembled WGS sequence"/>
</dbReference>
<dbReference type="NCBIfam" id="TIGR04085">
    <property type="entry name" value="rSAM_more_4Fe4S"/>
    <property type="match status" value="1"/>
</dbReference>
<dbReference type="InterPro" id="IPR007197">
    <property type="entry name" value="rSAM"/>
</dbReference>
<dbReference type="InterPro" id="IPR023885">
    <property type="entry name" value="4Fe4S-binding_SPASM_dom"/>
</dbReference>
<evidence type="ECO:0000256" key="6">
    <source>
        <dbReference type="ARBA" id="ARBA00023014"/>
    </source>
</evidence>
<organism evidence="8 9">
    <name type="scientific">Litchfieldia salsa</name>
    <dbReference type="NCBI Taxonomy" id="930152"/>
    <lineage>
        <taxon>Bacteria</taxon>
        <taxon>Bacillati</taxon>
        <taxon>Bacillota</taxon>
        <taxon>Bacilli</taxon>
        <taxon>Bacillales</taxon>
        <taxon>Bacillaceae</taxon>
        <taxon>Litchfieldia</taxon>
    </lineage>
</organism>
<evidence type="ECO:0000259" key="7">
    <source>
        <dbReference type="PROSITE" id="PS51918"/>
    </source>
</evidence>
<feature type="domain" description="Radical SAM core" evidence="7">
    <location>
        <begin position="22"/>
        <end position="234"/>
    </location>
</feature>
<dbReference type="InterPro" id="IPR050377">
    <property type="entry name" value="Radical_SAM_PqqE_MftC-like"/>
</dbReference>
<sequence>MLQAGIDYQKNQYARTSTTGQFVTPSIIFWELTEACNLKCIHCRAIAQPERSIDELSTSQAFDVIDSISAFAKPLLILTGGEPLYRPDFFEIAQYAVNKGLRVAIASNGTLVNGEIAKKIKEVGIKRVAISLDGPTAEIHDQFRGLDGSFVATLNGVTQLHAQGIEVQFNTTVTKHNVDFLNETMELAYNQNIKALHLFMLVPVGCGIQITESNMLDAERYEEVLEWFYEHSKDAPFEFRATCAPHYYRILRQKAKKFGERIVSRPHGMNAMTKGCLAGTGVCFISYKGDVQPCGYLPVKAGNVFEHSIESIWNFSPLFSELRDSSKLHGKCGVCEYVNVCSGCRARAYYEHKDYMAEEPYCIYQPTKK</sequence>
<dbReference type="PANTHER" id="PTHR11228:SF34">
    <property type="entry name" value="TUNGSTEN-CONTAINING ALDEHYDE FERREDOXIN OXIDOREDUCTASE COFACTOR MODIFYING PROTEIN"/>
    <property type="match status" value="1"/>
</dbReference>
<protein>
    <submittedName>
        <fullName evidence="8">Heme b synthase</fullName>
    </submittedName>
</protein>
<evidence type="ECO:0000256" key="2">
    <source>
        <dbReference type="ARBA" id="ARBA00022485"/>
    </source>
</evidence>
<keyword evidence="6" id="KW-0411">Iron-sulfur</keyword>
<dbReference type="AlphaFoldDB" id="A0A1H0UYR2"/>
<dbReference type="PIRSF" id="PIRSF037420">
    <property type="entry name" value="PQQ_syn_pqqE"/>
    <property type="match status" value="1"/>
</dbReference>
<dbReference type="GO" id="GO:0051539">
    <property type="term" value="F:4 iron, 4 sulfur cluster binding"/>
    <property type="evidence" value="ECO:0007669"/>
    <property type="project" value="UniProtKB-KW"/>
</dbReference>
<dbReference type="InterPro" id="IPR034391">
    <property type="entry name" value="AdoMet-like_SPASM_containing"/>
</dbReference>
<dbReference type="EMBL" id="FNJU01000005">
    <property type="protein sequence ID" value="SDP71307.1"/>
    <property type="molecule type" value="Genomic_DNA"/>
</dbReference>
<dbReference type="SFLD" id="SFLDG01387">
    <property type="entry name" value="BtrN-like_SPASM_domain_contain"/>
    <property type="match status" value="1"/>
</dbReference>